<protein>
    <submittedName>
        <fullName evidence="2">Uncharacterized protein</fullName>
    </submittedName>
</protein>
<evidence type="ECO:0000256" key="1">
    <source>
        <dbReference type="SAM" id="MobiDB-lite"/>
    </source>
</evidence>
<proteinExistence type="predicted"/>
<reference evidence="2 3" key="4">
    <citation type="journal article" date="2011" name="BMC Genomics">
        <title>RNA-Seq improves annotation of protein-coding genes in the cucumber genome.</title>
        <authorList>
            <person name="Li Z."/>
            <person name="Zhang Z."/>
            <person name="Yan P."/>
            <person name="Huang S."/>
            <person name="Fei Z."/>
            <person name="Lin K."/>
        </authorList>
    </citation>
    <scope>NUCLEOTIDE SEQUENCE [LARGE SCALE GENOMIC DNA]</scope>
    <source>
        <strain evidence="3">cv. 9930</strain>
    </source>
</reference>
<evidence type="ECO:0000313" key="3">
    <source>
        <dbReference type="Proteomes" id="UP000029981"/>
    </source>
</evidence>
<reference evidence="2 3" key="3">
    <citation type="journal article" date="2010" name="BMC Genomics">
        <title>Transcriptome sequencing and comparative analysis of cucumber flowers with different sex types.</title>
        <authorList>
            <person name="Guo S."/>
            <person name="Zheng Y."/>
            <person name="Joung J.G."/>
            <person name="Liu S."/>
            <person name="Zhang Z."/>
            <person name="Crasta O.R."/>
            <person name="Sobral B.W."/>
            <person name="Xu Y."/>
            <person name="Huang S."/>
            <person name="Fei Z."/>
        </authorList>
    </citation>
    <scope>NUCLEOTIDE SEQUENCE [LARGE SCALE GENOMIC DNA]</scope>
    <source>
        <strain evidence="3">cv. 9930</strain>
    </source>
</reference>
<reference evidence="2 3" key="2">
    <citation type="journal article" date="2009" name="PLoS ONE">
        <title>An integrated genetic and cytogenetic map of the cucumber genome.</title>
        <authorList>
            <person name="Ren Y."/>
            <person name="Zhang Z."/>
            <person name="Liu J."/>
            <person name="Staub J.E."/>
            <person name="Han Y."/>
            <person name="Cheng Z."/>
            <person name="Li X."/>
            <person name="Lu J."/>
            <person name="Miao H."/>
            <person name="Kang H."/>
            <person name="Xie B."/>
            <person name="Gu X."/>
            <person name="Wang X."/>
            <person name="Du Y."/>
            <person name="Jin W."/>
            <person name="Huang S."/>
        </authorList>
    </citation>
    <scope>NUCLEOTIDE SEQUENCE [LARGE SCALE GENOMIC DNA]</scope>
    <source>
        <strain evidence="3">cv. 9930</strain>
    </source>
</reference>
<accession>A0A0A0L198</accession>
<feature type="compositionally biased region" description="Polar residues" evidence="1">
    <location>
        <begin position="28"/>
        <end position="42"/>
    </location>
</feature>
<dbReference type="EMBL" id="CM002924">
    <property type="protein sequence ID" value="KGN55760.1"/>
    <property type="molecule type" value="Genomic_DNA"/>
</dbReference>
<dbReference type="AlphaFoldDB" id="A0A0A0L198"/>
<feature type="compositionally biased region" description="Gly residues" evidence="1">
    <location>
        <begin position="50"/>
        <end position="61"/>
    </location>
</feature>
<name>A0A0A0L198_CUCSA</name>
<gene>
    <name evidence="2" type="ORF">Csa_3G011635</name>
</gene>
<dbReference type="PANTHER" id="PTHR36019:SF3">
    <property type="entry name" value="PLANT_PROTEIN"/>
    <property type="match status" value="1"/>
</dbReference>
<organism evidence="2 3">
    <name type="scientific">Cucumis sativus</name>
    <name type="common">Cucumber</name>
    <dbReference type="NCBI Taxonomy" id="3659"/>
    <lineage>
        <taxon>Eukaryota</taxon>
        <taxon>Viridiplantae</taxon>
        <taxon>Streptophyta</taxon>
        <taxon>Embryophyta</taxon>
        <taxon>Tracheophyta</taxon>
        <taxon>Spermatophyta</taxon>
        <taxon>Magnoliopsida</taxon>
        <taxon>eudicotyledons</taxon>
        <taxon>Gunneridae</taxon>
        <taxon>Pentapetalae</taxon>
        <taxon>rosids</taxon>
        <taxon>fabids</taxon>
        <taxon>Cucurbitales</taxon>
        <taxon>Cucurbitaceae</taxon>
        <taxon>Benincaseae</taxon>
        <taxon>Cucumis</taxon>
    </lineage>
</organism>
<dbReference type="Proteomes" id="UP000029981">
    <property type="component" value="Chromosome 3"/>
</dbReference>
<dbReference type="PANTHER" id="PTHR36019">
    <property type="entry name" value="PLANT/PROTEIN"/>
    <property type="match status" value="1"/>
</dbReference>
<sequence length="115" mass="12932">MSLNCLSCQILQRTDSERHRDRQVQTYYTSDEFNSSERSWSGNLCLRPNRGGGGGGGGRGFRGMADNKVAPIGHRRAVSFGGKEPRLIRSSGMRRDWSFEDLRAIREEKQPSPNS</sequence>
<keyword evidence="3" id="KW-1185">Reference proteome</keyword>
<feature type="region of interest" description="Disordered" evidence="1">
    <location>
        <begin position="28"/>
        <end position="66"/>
    </location>
</feature>
<reference evidence="2 3" key="1">
    <citation type="journal article" date="2009" name="Nat. Genet.">
        <title>The genome of the cucumber, Cucumis sativus L.</title>
        <authorList>
            <person name="Huang S."/>
            <person name="Li R."/>
            <person name="Zhang Z."/>
            <person name="Li L."/>
            <person name="Gu X."/>
            <person name="Fan W."/>
            <person name="Lucas W.J."/>
            <person name="Wang X."/>
            <person name="Xie B."/>
            <person name="Ni P."/>
            <person name="Ren Y."/>
            <person name="Zhu H."/>
            <person name="Li J."/>
            <person name="Lin K."/>
            <person name="Jin W."/>
            <person name="Fei Z."/>
            <person name="Li G."/>
            <person name="Staub J."/>
            <person name="Kilian A."/>
            <person name="van der Vossen E.A."/>
            <person name="Wu Y."/>
            <person name="Guo J."/>
            <person name="He J."/>
            <person name="Jia Z."/>
            <person name="Ren Y."/>
            <person name="Tian G."/>
            <person name="Lu Y."/>
            <person name="Ruan J."/>
            <person name="Qian W."/>
            <person name="Wang M."/>
            <person name="Huang Q."/>
            <person name="Li B."/>
            <person name="Xuan Z."/>
            <person name="Cao J."/>
            <person name="Asan"/>
            <person name="Wu Z."/>
            <person name="Zhang J."/>
            <person name="Cai Q."/>
            <person name="Bai Y."/>
            <person name="Zhao B."/>
            <person name="Han Y."/>
            <person name="Li Y."/>
            <person name="Li X."/>
            <person name="Wang S."/>
            <person name="Shi Q."/>
            <person name="Liu S."/>
            <person name="Cho W.K."/>
            <person name="Kim J.Y."/>
            <person name="Xu Y."/>
            <person name="Heller-Uszynska K."/>
            <person name="Miao H."/>
            <person name="Cheng Z."/>
            <person name="Zhang S."/>
            <person name="Wu J."/>
            <person name="Yang Y."/>
            <person name="Kang H."/>
            <person name="Li M."/>
            <person name="Liang H."/>
            <person name="Ren X."/>
            <person name="Shi Z."/>
            <person name="Wen M."/>
            <person name="Jian M."/>
            <person name="Yang H."/>
            <person name="Zhang G."/>
            <person name="Yang Z."/>
            <person name="Chen R."/>
            <person name="Liu S."/>
            <person name="Li J."/>
            <person name="Ma L."/>
            <person name="Liu H."/>
            <person name="Zhou Y."/>
            <person name="Zhao J."/>
            <person name="Fang X."/>
            <person name="Li G."/>
            <person name="Fang L."/>
            <person name="Li Y."/>
            <person name="Liu D."/>
            <person name="Zheng H."/>
            <person name="Zhang Y."/>
            <person name="Qin N."/>
            <person name="Li Z."/>
            <person name="Yang G."/>
            <person name="Yang S."/>
            <person name="Bolund L."/>
            <person name="Kristiansen K."/>
            <person name="Zheng H."/>
            <person name="Li S."/>
            <person name="Zhang X."/>
            <person name="Yang H."/>
            <person name="Wang J."/>
            <person name="Sun R."/>
            <person name="Zhang B."/>
            <person name="Jiang S."/>
            <person name="Wang J."/>
            <person name="Du Y."/>
            <person name="Li S."/>
        </authorList>
    </citation>
    <scope>NUCLEOTIDE SEQUENCE [LARGE SCALE GENOMIC DNA]</scope>
    <source>
        <strain evidence="3">cv. 9930</strain>
    </source>
</reference>
<evidence type="ECO:0000313" key="2">
    <source>
        <dbReference type="EMBL" id="KGN55760.1"/>
    </source>
</evidence>
<dbReference type="Gramene" id="KGN55760">
    <property type="protein sequence ID" value="KGN55760"/>
    <property type="gene ID" value="Csa_3G011635"/>
</dbReference>
<dbReference type="OMA" id="INMERSW"/>